<evidence type="ECO:0000313" key="6">
    <source>
        <dbReference type="EMBL" id="MFD1190268.1"/>
    </source>
</evidence>
<evidence type="ECO:0000313" key="7">
    <source>
        <dbReference type="Proteomes" id="UP001597216"/>
    </source>
</evidence>
<keyword evidence="3" id="KW-0804">Transcription</keyword>
<dbReference type="Gene3D" id="1.10.10.60">
    <property type="entry name" value="Homeodomain-like"/>
    <property type="match status" value="1"/>
</dbReference>
<keyword evidence="1" id="KW-0805">Transcription regulation</keyword>
<dbReference type="PANTHER" id="PTHR47894">
    <property type="entry name" value="HTH-TYPE TRANSCRIPTIONAL REGULATOR GADX"/>
    <property type="match status" value="1"/>
</dbReference>
<dbReference type="SUPFAM" id="SSF46689">
    <property type="entry name" value="Homeodomain-like"/>
    <property type="match status" value="1"/>
</dbReference>
<dbReference type="Proteomes" id="UP001597216">
    <property type="component" value="Unassembled WGS sequence"/>
</dbReference>
<keyword evidence="7" id="KW-1185">Reference proteome</keyword>
<organism evidence="6 7">
    <name type="scientific">Phenylobacterium conjunctum</name>
    <dbReference type="NCBI Taxonomy" id="1298959"/>
    <lineage>
        <taxon>Bacteria</taxon>
        <taxon>Pseudomonadati</taxon>
        <taxon>Pseudomonadota</taxon>
        <taxon>Alphaproteobacteria</taxon>
        <taxon>Caulobacterales</taxon>
        <taxon>Caulobacteraceae</taxon>
        <taxon>Phenylobacterium</taxon>
    </lineage>
</organism>
<reference evidence="7" key="1">
    <citation type="journal article" date="2019" name="Int. J. Syst. Evol. Microbiol.">
        <title>The Global Catalogue of Microorganisms (GCM) 10K type strain sequencing project: providing services to taxonomists for standard genome sequencing and annotation.</title>
        <authorList>
            <consortium name="The Broad Institute Genomics Platform"/>
            <consortium name="The Broad Institute Genome Sequencing Center for Infectious Disease"/>
            <person name="Wu L."/>
            <person name="Ma J."/>
        </authorList>
    </citation>
    <scope>NUCLEOTIDE SEQUENCE [LARGE SCALE GENOMIC DNA]</scope>
    <source>
        <strain evidence="7">CCUG 55074</strain>
    </source>
</reference>
<dbReference type="Pfam" id="PF12833">
    <property type="entry name" value="HTH_18"/>
    <property type="match status" value="1"/>
</dbReference>
<dbReference type="InterPro" id="IPR032687">
    <property type="entry name" value="AraC-type_N"/>
</dbReference>
<dbReference type="SMART" id="SM00342">
    <property type="entry name" value="HTH_ARAC"/>
    <property type="match status" value="1"/>
</dbReference>
<dbReference type="RefSeq" id="WP_377353062.1">
    <property type="nucleotide sequence ID" value="NZ_JBHTLQ010000011.1"/>
</dbReference>
<sequence length="355" mass="38278">MREPPSLTRSASLTGFAEVVRALGLDPYRLTTEAGLPAASLSDPDLRVSAAAVGRVLERAAREANAPDLGLRMAETRRLSNLGVVGLVARDQPTLRRALDVMVGYSWAQNEAVALSLAVHGDVAVLREGAPGARPGGQGTLLNLGVITGAIRQLVGRDWRPQEVWLTGPAPDDLSTHRRVFGVTSRFDQDFNGLVIAARDLDRPVVGADPVMAERALRYVAAEAGDRPRRVADAVRNLILALLPAGDCTVERVCRHLGMDRRTLHRRLAAEGEPTFTELLQAARIELARRYLAAGRYSMTEIAERLGYGSLSAFSRWRRGQLSRLSVPSPLVGEGGLAEPGRMRGFSARKTSGDG</sequence>
<evidence type="ECO:0000259" key="5">
    <source>
        <dbReference type="PROSITE" id="PS01124"/>
    </source>
</evidence>
<name>A0ABW3SZZ2_9CAUL</name>
<dbReference type="PANTHER" id="PTHR47894:SF4">
    <property type="entry name" value="HTH-TYPE TRANSCRIPTIONAL REGULATOR GADX"/>
    <property type="match status" value="1"/>
</dbReference>
<feature type="domain" description="HTH araC/xylS-type" evidence="5">
    <location>
        <begin position="233"/>
        <end position="316"/>
    </location>
</feature>
<feature type="region of interest" description="Disordered" evidence="4">
    <location>
        <begin position="336"/>
        <end position="355"/>
    </location>
</feature>
<dbReference type="Pfam" id="PF12625">
    <property type="entry name" value="Arabinose_bd"/>
    <property type="match status" value="1"/>
</dbReference>
<evidence type="ECO:0000256" key="1">
    <source>
        <dbReference type="ARBA" id="ARBA00023015"/>
    </source>
</evidence>
<dbReference type="EMBL" id="JBHTLQ010000011">
    <property type="protein sequence ID" value="MFD1190268.1"/>
    <property type="molecule type" value="Genomic_DNA"/>
</dbReference>
<comment type="caution">
    <text evidence="6">The sequence shown here is derived from an EMBL/GenBank/DDBJ whole genome shotgun (WGS) entry which is preliminary data.</text>
</comment>
<evidence type="ECO:0000256" key="3">
    <source>
        <dbReference type="ARBA" id="ARBA00023163"/>
    </source>
</evidence>
<evidence type="ECO:0000256" key="2">
    <source>
        <dbReference type="ARBA" id="ARBA00023125"/>
    </source>
</evidence>
<accession>A0ABW3SZZ2</accession>
<proteinExistence type="predicted"/>
<dbReference type="PROSITE" id="PS01124">
    <property type="entry name" value="HTH_ARAC_FAMILY_2"/>
    <property type="match status" value="1"/>
</dbReference>
<dbReference type="InterPro" id="IPR018060">
    <property type="entry name" value="HTH_AraC"/>
</dbReference>
<gene>
    <name evidence="6" type="ORF">ACFQ27_06720</name>
</gene>
<dbReference type="InterPro" id="IPR009057">
    <property type="entry name" value="Homeodomain-like_sf"/>
</dbReference>
<evidence type="ECO:0000256" key="4">
    <source>
        <dbReference type="SAM" id="MobiDB-lite"/>
    </source>
</evidence>
<protein>
    <submittedName>
        <fullName evidence="6">AraC family transcriptional regulator</fullName>
    </submittedName>
</protein>
<keyword evidence="2" id="KW-0238">DNA-binding</keyword>